<proteinExistence type="predicted"/>
<keyword evidence="1" id="KW-1133">Transmembrane helix</keyword>
<reference evidence="2 3" key="1">
    <citation type="submission" date="2019-12" db="EMBL/GenBank/DDBJ databases">
        <title>Deinococcus sp. HMF7620 Genome sequencing and assembly.</title>
        <authorList>
            <person name="Kang H."/>
            <person name="Kim H."/>
            <person name="Joh K."/>
        </authorList>
    </citation>
    <scope>NUCLEOTIDE SEQUENCE [LARGE SCALE GENOMIC DNA]</scope>
    <source>
        <strain evidence="2 3">HMF7620</strain>
    </source>
</reference>
<dbReference type="Proteomes" id="UP000483286">
    <property type="component" value="Unassembled WGS sequence"/>
</dbReference>
<evidence type="ECO:0000313" key="3">
    <source>
        <dbReference type="Proteomes" id="UP000483286"/>
    </source>
</evidence>
<keyword evidence="1" id="KW-0812">Transmembrane</keyword>
<dbReference type="EMBL" id="WQLB01000041">
    <property type="protein sequence ID" value="MVN89050.1"/>
    <property type="molecule type" value="Genomic_DNA"/>
</dbReference>
<dbReference type="AlphaFoldDB" id="A0A7C9I1F2"/>
<protein>
    <submittedName>
        <fullName evidence="2">Uncharacterized protein</fullName>
    </submittedName>
</protein>
<evidence type="ECO:0000313" key="2">
    <source>
        <dbReference type="EMBL" id="MVN89050.1"/>
    </source>
</evidence>
<keyword evidence="3" id="KW-1185">Reference proteome</keyword>
<comment type="caution">
    <text evidence="2">The sequence shown here is derived from an EMBL/GenBank/DDBJ whole genome shotgun (WGS) entry which is preliminary data.</text>
</comment>
<feature type="transmembrane region" description="Helical" evidence="1">
    <location>
        <begin position="55"/>
        <end position="76"/>
    </location>
</feature>
<organism evidence="2 3">
    <name type="scientific">Deinococcus arboris</name>
    <dbReference type="NCBI Taxonomy" id="2682977"/>
    <lineage>
        <taxon>Bacteria</taxon>
        <taxon>Thermotogati</taxon>
        <taxon>Deinococcota</taxon>
        <taxon>Deinococci</taxon>
        <taxon>Deinococcales</taxon>
        <taxon>Deinococcaceae</taxon>
        <taxon>Deinococcus</taxon>
    </lineage>
</organism>
<accession>A0A7C9I1F2</accession>
<feature type="transmembrane region" description="Helical" evidence="1">
    <location>
        <begin position="30"/>
        <end position="49"/>
    </location>
</feature>
<evidence type="ECO:0000256" key="1">
    <source>
        <dbReference type="SAM" id="Phobius"/>
    </source>
</evidence>
<feature type="transmembrane region" description="Helical" evidence="1">
    <location>
        <begin position="128"/>
        <end position="147"/>
    </location>
</feature>
<keyword evidence="1" id="KW-0472">Membrane</keyword>
<dbReference type="RefSeq" id="WP_157461312.1">
    <property type="nucleotide sequence ID" value="NZ_WQLB01000041.1"/>
</dbReference>
<feature type="transmembrane region" description="Helical" evidence="1">
    <location>
        <begin position="6"/>
        <end position="23"/>
    </location>
</feature>
<sequence length="151" mass="14618">MAWLGWLLGGGAGLGLALGVMLVRGPLALGLAGLGAGAAVVALVMTLAGDSFSRGFGLVYVGVGLAAAGLMAVPRALTAGGASPARELTAWGLGMALMLLVVLAGLGLDRLLAAVLPNVPKAQASFGLPGGLLVGTLLGLAVGVLLLRRSA</sequence>
<name>A0A7C9I1F2_9DEIO</name>
<gene>
    <name evidence="2" type="ORF">GO986_20120</name>
</gene>
<feature type="transmembrane region" description="Helical" evidence="1">
    <location>
        <begin position="88"/>
        <end position="108"/>
    </location>
</feature>